<comment type="caution">
    <text evidence="1">The sequence shown here is derived from an EMBL/GenBank/DDBJ whole genome shotgun (WGS) entry which is preliminary data.</text>
</comment>
<evidence type="ECO:0000313" key="1">
    <source>
        <dbReference type="EMBL" id="KAJ8682471.1"/>
    </source>
</evidence>
<gene>
    <name evidence="1" type="ORF">QAD02_018263</name>
</gene>
<organism evidence="1 2">
    <name type="scientific">Eretmocerus hayati</name>
    <dbReference type="NCBI Taxonomy" id="131215"/>
    <lineage>
        <taxon>Eukaryota</taxon>
        <taxon>Metazoa</taxon>
        <taxon>Ecdysozoa</taxon>
        <taxon>Arthropoda</taxon>
        <taxon>Hexapoda</taxon>
        <taxon>Insecta</taxon>
        <taxon>Pterygota</taxon>
        <taxon>Neoptera</taxon>
        <taxon>Endopterygota</taxon>
        <taxon>Hymenoptera</taxon>
        <taxon>Apocrita</taxon>
        <taxon>Proctotrupomorpha</taxon>
        <taxon>Chalcidoidea</taxon>
        <taxon>Aphelinidae</taxon>
        <taxon>Aphelininae</taxon>
        <taxon>Eretmocerus</taxon>
    </lineage>
</organism>
<proteinExistence type="predicted"/>
<keyword evidence="2" id="KW-1185">Reference proteome</keyword>
<dbReference type="EMBL" id="CM056741">
    <property type="protein sequence ID" value="KAJ8682471.1"/>
    <property type="molecule type" value="Genomic_DNA"/>
</dbReference>
<dbReference type="Proteomes" id="UP001239111">
    <property type="component" value="Chromosome 1"/>
</dbReference>
<reference evidence="1" key="1">
    <citation type="submission" date="2023-04" db="EMBL/GenBank/DDBJ databases">
        <title>A chromosome-level genome assembly of the parasitoid wasp Eretmocerus hayati.</title>
        <authorList>
            <person name="Zhong Y."/>
            <person name="Liu S."/>
            <person name="Liu Y."/>
        </authorList>
    </citation>
    <scope>NUCLEOTIDE SEQUENCE</scope>
    <source>
        <strain evidence="1">ZJU_SS_LIU_2023</strain>
    </source>
</reference>
<sequence length="193" mass="22520">MAKVHFYPFLGKYFPKAPLSNGIGRYVPQLQRVTLKFCKNHGASRGMRDFIENDLIDYAKQNPGAVVYVKPRRHRGPVIKAEYLNGETHWISCRKFTREEVVKYMELVRTQSHNGSKVKLTQFWHTDFPSIQGPWTPFTFRDPKLNLAEFPNNKLGESLKTEPTATEEIVRLFKEQKLKEETEDVRCQGQEKC</sequence>
<name>A0ACC2PHG5_9HYME</name>
<protein>
    <submittedName>
        <fullName evidence="1">Uncharacterized protein</fullName>
    </submittedName>
</protein>
<evidence type="ECO:0000313" key="2">
    <source>
        <dbReference type="Proteomes" id="UP001239111"/>
    </source>
</evidence>
<accession>A0ACC2PHG5</accession>